<feature type="region of interest" description="Disordered" evidence="1">
    <location>
        <begin position="1"/>
        <end position="31"/>
    </location>
</feature>
<dbReference type="Pfam" id="PF06985">
    <property type="entry name" value="HET"/>
    <property type="match status" value="1"/>
</dbReference>
<evidence type="ECO:0000313" key="4">
    <source>
        <dbReference type="Proteomes" id="UP000184330"/>
    </source>
</evidence>
<dbReference type="PANTHER" id="PTHR24148">
    <property type="entry name" value="ANKYRIN REPEAT DOMAIN-CONTAINING PROTEIN 39 HOMOLOG-RELATED"/>
    <property type="match status" value="1"/>
</dbReference>
<dbReference type="Pfam" id="PF26639">
    <property type="entry name" value="Het-6_barrel"/>
    <property type="match status" value="1"/>
</dbReference>
<dbReference type="InterPro" id="IPR052895">
    <property type="entry name" value="HetReg/Transcr_Mod"/>
</dbReference>
<protein>
    <recommendedName>
        <fullName evidence="2">Heterokaryon incompatibility domain-containing protein</fullName>
    </recommendedName>
</protein>
<dbReference type="InterPro" id="IPR010730">
    <property type="entry name" value="HET"/>
</dbReference>
<reference evidence="3 4" key="1">
    <citation type="submission" date="2016-03" db="EMBL/GenBank/DDBJ databases">
        <authorList>
            <person name="Ploux O."/>
        </authorList>
    </citation>
    <scope>NUCLEOTIDE SEQUENCE [LARGE SCALE GENOMIC DNA]</scope>
    <source>
        <strain evidence="3 4">UAMH 11012</strain>
    </source>
</reference>
<proteinExistence type="predicted"/>
<dbReference type="EMBL" id="FJOG01000036">
    <property type="protein sequence ID" value="CZR66341.1"/>
    <property type="molecule type" value="Genomic_DNA"/>
</dbReference>
<name>A0A1L7XMQ7_9HELO</name>
<organism evidence="3 4">
    <name type="scientific">Phialocephala subalpina</name>
    <dbReference type="NCBI Taxonomy" id="576137"/>
    <lineage>
        <taxon>Eukaryota</taxon>
        <taxon>Fungi</taxon>
        <taxon>Dikarya</taxon>
        <taxon>Ascomycota</taxon>
        <taxon>Pezizomycotina</taxon>
        <taxon>Leotiomycetes</taxon>
        <taxon>Helotiales</taxon>
        <taxon>Mollisiaceae</taxon>
        <taxon>Phialocephala</taxon>
        <taxon>Phialocephala fortinii species complex</taxon>
    </lineage>
</organism>
<evidence type="ECO:0000259" key="2">
    <source>
        <dbReference type="Pfam" id="PF06985"/>
    </source>
</evidence>
<dbReference type="OrthoDB" id="2157530at2759"/>
<gene>
    <name evidence="3" type="ORF">PAC_16242</name>
</gene>
<keyword evidence="4" id="KW-1185">Reference proteome</keyword>
<evidence type="ECO:0000256" key="1">
    <source>
        <dbReference type="SAM" id="MobiDB-lite"/>
    </source>
</evidence>
<feature type="domain" description="Heterokaryon incompatibility" evidence="2">
    <location>
        <begin position="81"/>
        <end position="237"/>
    </location>
</feature>
<dbReference type="Proteomes" id="UP000184330">
    <property type="component" value="Unassembled WGS sequence"/>
</dbReference>
<feature type="compositionally biased region" description="Low complexity" evidence="1">
    <location>
        <begin position="1"/>
        <end position="17"/>
    </location>
</feature>
<dbReference type="STRING" id="576137.A0A1L7XMQ7"/>
<evidence type="ECO:0000313" key="3">
    <source>
        <dbReference type="EMBL" id="CZR66341.1"/>
    </source>
</evidence>
<dbReference type="AlphaFoldDB" id="A0A1L7XMQ7"/>
<dbReference type="PANTHER" id="PTHR24148:SF64">
    <property type="entry name" value="HETEROKARYON INCOMPATIBILITY DOMAIN-CONTAINING PROTEIN"/>
    <property type="match status" value="1"/>
</dbReference>
<sequence length="763" mass="86527">MPDPLPDLGSLDLGDGPTLSRANPDIKGKEIMRGPSEYQYRPLKNDESSIRLIELAPAHSPADDLHVRLVEHDVWEASYKYEPLSYVWGPPVFSESIFIDEDYVLNITESLAEALRNFRLADKPRLVWADAVCINQKDNDEKSKQVLKMDTIYRHGSKTLAWLGRGFKDNHVSFDSVRNVAARAPELGIYAWSLEWGSNMLPNQLAIALEIVNYLPVDSLKSFFSLGWFSRMWVVQEVVLSAQLQLFCGEESLRLEELVLACAVLRQCMGTVGCGGLSIQEMEPCWYLAQVQSNFQGFLLPFKGSTYQLPFLRAPNQFQLNEFRNNDLAMQLQRETEGENSETMATFINGQTIPLVPGNSYPTNLIRSVELPTTGSGYIGYTGMKVPTPNFFSRSQKLTLTIASPMTLLDYITEAVLSGKKCFDQRDLVYAVIGFRFEHDLHVIPDYNKPIAEVYRDLAVEYLERQYLRVLYFAAQHRDPLGNQNSFPDDPWGLPSWTPDWRVRRPVKGFRSVLDDSFHAATKAIPSISLSHDKLVVNIRGTLISSIEAAIRVIVNNGVTGEVVPEQEYLNFYFEILSMIRHGALKQAEEHGRYPTGEEVLSALARVLTVDYRTGHMYKGKITPHSEKSPGEMWAEFERRALDLAGDFYIAFQGYRMNPVGNLSPLDNPNFTELVNFIRLIMGHLYKHKFGVLGNGYMGLFPADAREEDLVVVFDGAETPFVIREAGEEGNYVLVGDCYILGLMEGEVLTEEWERFRMFFSVR</sequence>
<accession>A0A1L7XMQ7</accession>